<dbReference type="AlphaFoldDB" id="A0A7E4W4I9"/>
<evidence type="ECO:0000256" key="1">
    <source>
        <dbReference type="SAM" id="MobiDB-lite"/>
    </source>
</evidence>
<keyword evidence="2" id="KW-1185">Reference proteome</keyword>
<protein>
    <submittedName>
        <fullName evidence="3">Uncharacterized protein</fullName>
    </submittedName>
</protein>
<feature type="region of interest" description="Disordered" evidence="1">
    <location>
        <begin position="96"/>
        <end position="118"/>
    </location>
</feature>
<dbReference type="Proteomes" id="UP000492821">
    <property type="component" value="Unassembled WGS sequence"/>
</dbReference>
<proteinExistence type="predicted"/>
<evidence type="ECO:0000313" key="2">
    <source>
        <dbReference type="Proteomes" id="UP000492821"/>
    </source>
</evidence>
<reference evidence="2" key="1">
    <citation type="journal article" date="2013" name="Genetics">
        <title>The draft genome and transcriptome of Panagrellus redivivus are shaped by the harsh demands of a free-living lifestyle.</title>
        <authorList>
            <person name="Srinivasan J."/>
            <person name="Dillman A.R."/>
            <person name="Macchietto M.G."/>
            <person name="Heikkinen L."/>
            <person name="Lakso M."/>
            <person name="Fracchia K.M."/>
            <person name="Antoshechkin I."/>
            <person name="Mortazavi A."/>
            <person name="Wong G."/>
            <person name="Sternberg P.W."/>
        </authorList>
    </citation>
    <scope>NUCLEOTIDE SEQUENCE [LARGE SCALE GENOMIC DNA]</scope>
    <source>
        <strain evidence="2">MT8872</strain>
    </source>
</reference>
<accession>A0A7E4W4I9</accession>
<organism evidence="2 3">
    <name type="scientific">Panagrellus redivivus</name>
    <name type="common">Microworm</name>
    <dbReference type="NCBI Taxonomy" id="6233"/>
    <lineage>
        <taxon>Eukaryota</taxon>
        <taxon>Metazoa</taxon>
        <taxon>Ecdysozoa</taxon>
        <taxon>Nematoda</taxon>
        <taxon>Chromadorea</taxon>
        <taxon>Rhabditida</taxon>
        <taxon>Tylenchina</taxon>
        <taxon>Panagrolaimomorpha</taxon>
        <taxon>Panagrolaimoidea</taxon>
        <taxon>Panagrolaimidae</taxon>
        <taxon>Panagrellus</taxon>
    </lineage>
</organism>
<sequence>MQTCVRRLNRDLKNDVVRQEELFQKVSQTVYATHLTTLSTHAPTRFIVEIAKHLCPVPIRSLCKTQKERESGHWSPSPFRSCGVYSFIEAPWEKAKTPRNLDTPTGTRTTSSPLSASQ</sequence>
<name>A0A7E4W4I9_PANRE</name>
<feature type="compositionally biased region" description="Polar residues" evidence="1">
    <location>
        <begin position="100"/>
        <end position="118"/>
    </location>
</feature>
<evidence type="ECO:0000313" key="3">
    <source>
        <dbReference type="WBParaSite" id="Pan_g5997.t1"/>
    </source>
</evidence>
<reference evidence="3" key="2">
    <citation type="submission" date="2020-10" db="UniProtKB">
        <authorList>
            <consortium name="WormBaseParasite"/>
        </authorList>
    </citation>
    <scope>IDENTIFICATION</scope>
</reference>
<dbReference type="WBParaSite" id="Pan_g5997.t1">
    <property type="protein sequence ID" value="Pan_g5997.t1"/>
    <property type="gene ID" value="Pan_g5997"/>
</dbReference>